<proteinExistence type="predicted"/>
<name>A0A1I2MPX3_9FLAO</name>
<feature type="signal peptide" evidence="1">
    <location>
        <begin position="1"/>
        <end position="26"/>
    </location>
</feature>
<dbReference type="SUPFAM" id="SSF63825">
    <property type="entry name" value="YWTD domain"/>
    <property type="match status" value="1"/>
</dbReference>
<reference evidence="3" key="1">
    <citation type="submission" date="2016-10" db="EMBL/GenBank/DDBJ databases">
        <authorList>
            <person name="Varghese N."/>
            <person name="Submissions S."/>
        </authorList>
    </citation>
    <scope>NUCLEOTIDE SEQUENCE [LARGE SCALE GENOMIC DNA]</scope>
    <source>
        <strain evidence="3">DSM 23515</strain>
    </source>
</reference>
<dbReference type="AlphaFoldDB" id="A0A1I2MPX3"/>
<dbReference type="Proteomes" id="UP000199116">
    <property type="component" value="Unassembled WGS sequence"/>
</dbReference>
<dbReference type="InterPro" id="IPR013211">
    <property type="entry name" value="LVIVD"/>
</dbReference>
<dbReference type="EMBL" id="FOOH01000015">
    <property type="protein sequence ID" value="SFF92950.1"/>
    <property type="molecule type" value="Genomic_DNA"/>
</dbReference>
<keyword evidence="3" id="KW-1185">Reference proteome</keyword>
<feature type="chain" id="PRO_5011778812" evidence="1">
    <location>
        <begin position="27"/>
        <end position="417"/>
    </location>
</feature>
<sequence>MRFFYSLITLLLLALMALFTSCEKDATEEEFYNVAVPVVKPIEEFRAMVKISEPRAITEAGKIYSYGDYVFINDDQKGVHIIDNSDHRNPVKMKFLEIPQNTDIAVKDDMLFANSAMDLVVFDISDMNNITQAERMKNVFPNHNNRIPASASFVDSDNFNAETEVVIGYVMETRKIEMASNTEWLTNDRASFSESGNSSGGSGTGGSLARFNIHQDYLYVVDQNNLSVFNIAGLSNPELLKTEWIGPDIETIFYKENHLYMGSSTGMYIYSVENPATPEYKSMFRHILGCDPVVVKGDMAYVTIRGGNICGQEWSQLDVIDVTDKSNPQLLQSYPMKNPYGLGVKDDWLFVCDGTAGLKIYDTKNTPNLELIDHFQDINTYDVIPLEDVLLMVGDNTLFQYTYKGNEINLLSTFSLN</sequence>
<dbReference type="Pfam" id="PF08309">
    <property type="entry name" value="LVIVD"/>
    <property type="match status" value="3"/>
</dbReference>
<accession>A0A1I2MPX3</accession>
<keyword evidence="1" id="KW-0732">Signal</keyword>
<protein>
    <submittedName>
        <fullName evidence="2">Uncharacterized conserved protein</fullName>
    </submittedName>
</protein>
<evidence type="ECO:0000313" key="2">
    <source>
        <dbReference type="EMBL" id="SFF92950.1"/>
    </source>
</evidence>
<dbReference type="RefSeq" id="WP_093304953.1">
    <property type="nucleotide sequence ID" value="NZ_FOOH01000015.1"/>
</dbReference>
<organism evidence="2 3">
    <name type="scientific">Salegentibacter agarivorans</name>
    <dbReference type="NCBI Taxonomy" id="345907"/>
    <lineage>
        <taxon>Bacteria</taxon>
        <taxon>Pseudomonadati</taxon>
        <taxon>Bacteroidota</taxon>
        <taxon>Flavobacteriia</taxon>
        <taxon>Flavobacteriales</taxon>
        <taxon>Flavobacteriaceae</taxon>
        <taxon>Salegentibacter</taxon>
    </lineage>
</organism>
<evidence type="ECO:0000256" key="1">
    <source>
        <dbReference type="SAM" id="SignalP"/>
    </source>
</evidence>
<dbReference type="PROSITE" id="PS51257">
    <property type="entry name" value="PROKAR_LIPOPROTEIN"/>
    <property type="match status" value="1"/>
</dbReference>
<evidence type="ECO:0000313" key="3">
    <source>
        <dbReference type="Proteomes" id="UP000199116"/>
    </source>
</evidence>
<gene>
    <name evidence="2" type="ORF">SAMN04488033_1151</name>
</gene>